<dbReference type="GO" id="GO:0005524">
    <property type="term" value="F:ATP binding"/>
    <property type="evidence" value="ECO:0007669"/>
    <property type="project" value="UniProtKB-KW"/>
</dbReference>
<dbReference type="Gene3D" id="3.40.50.300">
    <property type="entry name" value="P-loop containing nucleotide triphosphate hydrolases"/>
    <property type="match status" value="1"/>
</dbReference>
<protein>
    <submittedName>
        <fullName evidence="4">ABC-2 type transport system ATP-binding protein</fullName>
    </submittedName>
</protein>
<evidence type="ECO:0000256" key="2">
    <source>
        <dbReference type="ARBA" id="ARBA00022840"/>
    </source>
</evidence>
<sequence length="233" mass="25583">MNQIHLQQLTKNYGTTKALNHIDVTLPAHGITGVIGPNGSGKSTLLKIIAGLIRPSSGSAAILGKQAARNLGDTTAYLSEEDSLYGYMTIQQAAAFSASVYPSFDSDLCATLLEEMNLDRKQKIKHLSRGNKARVKLALTMARRTPVLCLDEPLSGMDPLVREDILRLIVTHLDVDKQLCLITSHEVQELEPFLDHVLIVRDGEIAIDSNLDDLREKEQKSLMAILKEVSVDV</sequence>
<dbReference type="CDD" id="cd03230">
    <property type="entry name" value="ABC_DR_subfamily_A"/>
    <property type="match status" value="1"/>
</dbReference>
<dbReference type="InterPro" id="IPR003593">
    <property type="entry name" value="AAA+_ATPase"/>
</dbReference>
<feature type="domain" description="ABC transporter" evidence="3">
    <location>
        <begin position="4"/>
        <end position="227"/>
    </location>
</feature>
<evidence type="ECO:0000259" key="3">
    <source>
        <dbReference type="PROSITE" id="PS50893"/>
    </source>
</evidence>
<dbReference type="AlphaFoldDB" id="A0A1H9WTR5"/>
<dbReference type="STRING" id="1464123.SAMN05444126_1487"/>
<dbReference type="GO" id="GO:0016887">
    <property type="term" value="F:ATP hydrolysis activity"/>
    <property type="evidence" value="ECO:0007669"/>
    <property type="project" value="InterPro"/>
</dbReference>
<accession>A0A1H9WTR5</accession>
<dbReference type="InterPro" id="IPR003439">
    <property type="entry name" value="ABC_transporter-like_ATP-bd"/>
</dbReference>
<evidence type="ECO:0000313" key="4">
    <source>
        <dbReference type="EMBL" id="SES37332.1"/>
    </source>
</evidence>
<reference evidence="5" key="1">
    <citation type="submission" date="2016-10" db="EMBL/GenBank/DDBJ databases">
        <authorList>
            <person name="de Groot N.N."/>
        </authorList>
    </citation>
    <scope>NUCLEOTIDE SEQUENCE [LARGE SCALE GENOMIC DNA]</scope>
    <source>
        <strain evidence="5">10nlg</strain>
    </source>
</reference>
<dbReference type="RefSeq" id="WP_093075316.1">
    <property type="nucleotide sequence ID" value="NZ_FOGV01000048.1"/>
</dbReference>
<dbReference type="EMBL" id="FOGV01000048">
    <property type="protein sequence ID" value="SES37332.1"/>
    <property type="molecule type" value="Genomic_DNA"/>
</dbReference>
<dbReference type="PROSITE" id="PS50893">
    <property type="entry name" value="ABC_TRANSPORTER_2"/>
    <property type="match status" value="1"/>
</dbReference>
<name>A0A1H9WTR5_9BACI</name>
<dbReference type="Proteomes" id="UP000199318">
    <property type="component" value="Unassembled WGS sequence"/>
</dbReference>
<comment type="caution">
    <text evidence="4">The sequence shown here is derived from an EMBL/GenBank/DDBJ whole genome shotgun (WGS) entry which is preliminary data.</text>
</comment>
<proteinExistence type="predicted"/>
<keyword evidence="2 4" id="KW-0067">ATP-binding</keyword>
<evidence type="ECO:0000256" key="1">
    <source>
        <dbReference type="ARBA" id="ARBA00022741"/>
    </source>
</evidence>
<keyword evidence="1" id="KW-0547">Nucleotide-binding</keyword>
<dbReference type="InterPro" id="IPR027417">
    <property type="entry name" value="P-loop_NTPase"/>
</dbReference>
<dbReference type="Pfam" id="PF00005">
    <property type="entry name" value="ABC_tran"/>
    <property type="match status" value="1"/>
</dbReference>
<dbReference type="PANTHER" id="PTHR43158">
    <property type="entry name" value="SKFA PEPTIDE EXPORT ATP-BINDING PROTEIN SKFE"/>
    <property type="match status" value="1"/>
</dbReference>
<evidence type="ECO:0000313" key="5">
    <source>
        <dbReference type="Proteomes" id="UP000199318"/>
    </source>
</evidence>
<gene>
    <name evidence="4" type="ORF">SAMN05444126_1487</name>
</gene>
<keyword evidence="5" id="KW-1185">Reference proteome</keyword>
<dbReference type="OrthoDB" id="9804819at2"/>
<organism evidence="4 5">
    <name type="scientific">Salisediminibacterium halotolerans</name>
    <dbReference type="NCBI Taxonomy" id="517425"/>
    <lineage>
        <taxon>Bacteria</taxon>
        <taxon>Bacillati</taxon>
        <taxon>Bacillota</taxon>
        <taxon>Bacilli</taxon>
        <taxon>Bacillales</taxon>
        <taxon>Bacillaceae</taxon>
        <taxon>Salisediminibacterium</taxon>
    </lineage>
</organism>
<dbReference type="SMART" id="SM00382">
    <property type="entry name" value="AAA"/>
    <property type="match status" value="1"/>
</dbReference>
<dbReference type="PANTHER" id="PTHR43158:SF1">
    <property type="entry name" value="ABC TRANSPORTER, ATP-BINDING PROTEIN"/>
    <property type="match status" value="1"/>
</dbReference>
<dbReference type="SUPFAM" id="SSF52540">
    <property type="entry name" value="P-loop containing nucleoside triphosphate hydrolases"/>
    <property type="match status" value="1"/>
</dbReference>